<comment type="caution">
    <text evidence="1">The sequence shown here is derived from an EMBL/GenBank/DDBJ whole genome shotgun (WGS) entry which is preliminary data.</text>
</comment>
<organism evidence="1 2">
    <name type="scientific">Turnera subulata</name>
    <dbReference type="NCBI Taxonomy" id="218843"/>
    <lineage>
        <taxon>Eukaryota</taxon>
        <taxon>Viridiplantae</taxon>
        <taxon>Streptophyta</taxon>
        <taxon>Embryophyta</taxon>
        <taxon>Tracheophyta</taxon>
        <taxon>Spermatophyta</taxon>
        <taxon>Magnoliopsida</taxon>
        <taxon>eudicotyledons</taxon>
        <taxon>Gunneridae</taxon>
        <taxon>Pentapetalae</taxon>
        <taxon>rosids</taxon>
        <taxon>fabids</taxon>
        <taxon>Malpighiales</taxon>
        <taxon>Passifloraceae</taxon>
        <taxon>Turnera</taxon>
    </lineage>
</organism>
<sequence length="85" mass="9480">MSLCNSQSHTRIVSSLSAVQPTYTFLQYEVEFGFAQEAVQGHHYRHGRRIVVSMRAVLMATVVARGCCSGHRLCVTFLFLCGRDG</sequence>
<accession>A0A9Q0FV62</accession>
<dbReference type="AlphaFoldDB" id="A0A9Q0FV62"/>
<gene>
    <name evidence="1" type="ORF">Tsubulata_010000</name>
</gene>
<reference evidence="1" key="2">
    <citation type="journal article" date="2023" name="Plants (Basel)">
        <title>Annotation of the Turnera subulata (Passifloraceae) Draft Genome Reveals the S-Locus Evolved after the Divergence of Turneroideae from Passifloroideae in a Stepwise Manner.</title>
        <authorList>
            <person name="Henning P.M."/>
            <person name="Roalson E.H."/>
            <person name="Mir W."/>
            <person name="McCubbin A.G."/>
            <person name="Shore J.S."/>
        </authorList>
    </citation>
    <scope>NUCLEOTIDE SEQUENCE</scope>
    <source>
        <strain evidence="1">F60SS</strain>
    </source>
</reference>
<protein>
    <submittedName>
        <fullName evidence="1">Uncharacterized protein</fullName>
    </submittedName>
</protein>
<dbReference type="Proteomes" id="UP001141552">
    <property type="component" value="Unassembled WGS sequence"/>
</dbReference>
<name>A0A9Q0FV62_9ROSI</name>
<proteinExistence type="predicted"/>
<evidence type="ECO:0000313" key="2">
    <source>
        <dbReference type="Proteomes" id="UP001141552"/>
    </source>
</evidence>
<keyword evidence="2" id="KW-1185">Reference proteome</keyword>
<reference evidence="1" key="1">
    <citation type="submission" date="2022-02" db="EMBL/GenBank/DDBJ databases">
        <authorList>
            <person name="Henning P.M."/>
            <person name="McCubbin A.G."/>
            <person name="Shore J.S."/>
        </authorList>
    </citation>
    <scope>NUCLEOTIDE SEQUENCE</scope>
    <source>
        <strain evidence="1">F60SS</strain>
        <tissue evidence="1">Leaves</tissue>
    </source>
</reference>
<dbReference type="EMBL" id="JAKUCV010003983">
    <property type="protein sequence ID" value="KAJ4836961.1"/>
    <property type="molecule type" value="Genomic_DNA"/>
</dbReference>
<evidence type="ECO:0000313" key="1">
    <source>
        <dbReference type="EMBL" id="KAJ4836961.1"/>
    </source>
</evidence>